<evidence type="ECO:0000313" key="1">
    <source>
        <dbReference type="EMBL" id="MBP2024886.1"/>
    </source>
</evidence>
<dbReference type="EMBL" id="JAGGLJ010000003">
    <property type="protein sequence ID" value="MBP2024886.1"/>
    <property type="molecule type" value="Genomic_DNA"/>
</dbReference>
<dbReference type="Proteomes" id="UP001519306">
    <property type="component" value="Unassembled WGS sequence"/>
</dbReference>
<dbReference type="InterPro" id="IPR009702">
    <property type="entry name" value="DUF1284"/>
</dbReference>
<gene>
    <name evidence="1" type="ORF">J2Z71_000409</name>
</gene>
<evidence type="ECO:0008006" key="3">
    <source>
        <dbReference type="Google" id="ProtNLM"/>
    </source>
</evidence>
<dbReference type="RefSeq" id="WP_210060192.1">
    <property type="nucleotide sequence ID" value="NZ_JAGGLJ010000003.1"/>
</dbReference>
<keyword evidence="2" id="KW-1185">Reference proteome</keyword>
<organism evidence="1 2">
    <name type="scientific">Peptoniphilus stercorisuis</name>
    <dbReference type="NCBI Taxonomy" id="1436965"/>
    <lineage>
        <taxon>Bacteria</taxon>
        <taxon>Bacillati</taxon>
        <taxon>Bacillota</taxon>
        <taxon>Tissierellia</taxon>
        <taxon>Tissierellales</taxon>
        <taxon>Peptoniphilaceae</taxon>
        <taxon>Peptoniphilus</taxon>
    </lineage>
</organism>
<accession>A0ABS4KCJ9</accession>
<dbReference type="Pfam" id="PF06935">
    <property type="entry name" value="DUF1284"/>
    <property type="match status" value="1"/>
</dbReference>
<proteinExistence type="predicted"/>
<sequence>MKLRPHHLMCTQGYSGKGYSKDFVENMNNITNILRNNKDVKINLVFFTDDICISCPEKIEEDLCSSNNKIKSIDEKVVRYFNLEEKEYNYKKIVKYIKDNMTEEIMDDICSTCQWYNMSKCKEVMCSDRSL</sequence>
<reference evidence="1 2" key="1">
    <citation type="submission" date="2021-03" db="EMBL/GenBank/DDBJ databases">
        <title>Genomic Encyclopedia of Type Strains, Phase IV (KMG-IV): sequencing the most valuable type-strain genomes for metagenomic binning, comparative biology and taxonomic classification.</title>
        <authorList>
            <person name="Goeker M."/>
        </authorList>
    </citation>
    <scope>NUCLEOTIDE SEQUENCE [LARGE SCALE GENOMIC DNA]</scope>
    <source>
        <strain evidence="1 2">DSM 27563</strain>
    </source>
</reference>
<name>A0ABS4KCJ9_9FIRM</name>
<evidence type="ECO:0000313" key="2">
    <source>
        <dbReference type="Proteomes" id="UP001519306"/>
    </source>
</evidence>
<protein>
    <recommendedName>
        <fullName evidence="3">DUF1284 domain-containing protein</fullName>
    </recommendedName>
</protein>
<comment type="caution">
    <text evidence="1">The sequence shown here is derived from an EMBL/GenBank/DDBJ whole genome shotgun (WGS) entry which is preliminary data.</text>
</comment>